<dbReference type="InterPro" id="IPR012902">
    <property type="entry name" value="N_methyl_site"/>
</dbReference>
<name>A0ABT7LJ62_9BURK</name>
<evidence type="ECO:0000256" key="9">
    <source>
        <dbReference type="ARBA" id="ARBA00023136"/>
    </source>
</evidence>
<dbReference type="PRINTS" id="PR00813">
    <property type="entry name" value="BCTERIALGSPG"/>
</dbReference>
<keyword evidence="8 10" id="KW-1133">Transmembrane helix</keyword>
<dbReference type="Gene3D" id="3.30.700.10">
    <property type="entry name" value="Glycoprotein, Type 4 Pilin"/>
    <property type="match status" value="1"/>
</dbReference>
<dbReference type="PROSITE" id="PS00409">
    <property type="entry name" value="PROKAR_NTER_METHYL"/>
    <property type="match status" value="1"/>
</dbReference>
<evidence type="ECO:0000313" key="13">
    <source>
        <dbReference type="Proteomes" id="UP001238603"/>
    </source>
</evidence>
<dbReference type="Pfam" id="PF08334">
    <property type="entry name" value="T2SSG"/>
    <property type="match status" value="1"/>
</dbReference>
<keyword evidence="7 10" id="KW-0812">Transmembrane</keyword>
<proteinExistence type="inferred from homology"/>
<evidence type="ECO:0000256" key="4">
    <source>
        <dbReference type="ARBA" id="ARBA00022475"/>
    </source>
</evidence>
<dbReference type="InterPro" id="IPR045584">
    <property type="entry name" value="Pilin-like"/>
</dbReference>
<dbReference type="RefSeq" id="WP_285982937.1">
    <property type="nucleotide sequence ID" value="NZ_JASVDS010000003.1"/>
</dbReference>
<sequence>MQTSVATSAPRRSTRGFTLLEMLVVLVIVGMLLGLVGPRVYKMLDRGSATTANAQIRLLRGQVENLRMDIGRYPTAEEGLGTLLKAPADPATAARWRGPYLDDVSLPLDPWGTPYQYSVPGRDGQPYALYSFGADRKAGGTGDDADLGLLPPQ</sequence>
<keyword evidence="4" id="KW-1003">Cell membrane</keyword>
<keyword evidence="9 10" id="KW-0472">Membrane</keyword>
<comment type="caution">
    <text evidence="12">The sequence shown here is derived from an EMBL/GenBank/DDBJ whole genome shotgun (WGS) entry which is preliminary data.</text>
</comment>
<accession>A0ABT7LJ62</accession>
<dbReference type="InterPro" id="IPR010054">
    <property type="entry name" value="Type2_sec_GspG"/>
</dbReference>
<evidence type="ECO:0000313" key="12">
    <source>
        <dbReference type="EMBL" id="MDL5032868.1"/>
    </source>
</evidence>
<dbReference type="InterPro" id="IPR000983">
    <property type="entry name" value="Bac_GSPG_pilin"/>
</dbReference>
<evidence type="ECO:0000256" key="1">
    <source>
        <dbReference type="ARBA" id="ARBA00004377"/>
    </source>
</evidence>
<dbReference type="Proteomes" id="UP001238603">
    <property type="component" value="Unassembled WGS sequence"/>
</dbReference>
<dbReference type="NCBIfam" id="TIGR01710">
    <property type="entry name" value="typeII_sec_gspG"/>
    <property type="match status" value="1"/>
</dbReference>
<keyword evidence="5" id="KW-0488">Methylation</keyword>
<evidence type="ECO:0000256" key="8">
    <source>
        <dbReference type="ARBA" id="ARBA00022989"/>
    </source>
</evidence>
<protein>
    <recommendedName>
        <fullName evidence="3">Type II secretion system core protein G</fullName>
    </recommendedName>
</protein>
<dbReference type="Pfam" id="PF07963">
    <property type="entry name" value="N_methyl"/>
    <property type="match status" value="1"/>
</dbReference>
<dbReference type="NCBIfam" id="TIGR02532">
    <property type="entry name" value="IV_pilin_GFxxxE"/>
    <property type="match status" value="1"/>
</dbReference>
<evidence type="ECO:0000256" key="6">
    <source>
        <dbReference type="ARBA" id="ARBA00022519"/>
    </source>
</evidence>
<evidence type="ECO:0000256" key="5">
    <source>
        <dbReference type="ARBA" id="ARBA00022481"/>
    </source>
</evidence>
<keyword evidence="13" id="KW-1185">Reference proteome</keyword>
<feature type="domain" description="Type II secretion system protein GspG C-terminal" evidence="11">
    <location>
        <begin position="39"/>
        <end position="148"/>
    </location>
</feature>
<evidence type="ECO:0000256" key="7">
    <source>
        <dbReference type="ARBA" id="ARBA00022692"/>
    </source>
</evidence>
<organism evidence="12 13">
    <name type="scientific">Roseateles subflavus</name>
    <dbReference type="NCBI Taxonomy" id="3053353"/>
    <lineage>
        <taxon>Bacteria</taxon>
        <taxon>Pseudomonadati</taxon>
        <taxon>Pseudomonadota</taxon>
        <taxon>Betaproteobacteria</taxon>
        <taxon>Burkholderiales</taxon>
        <taxon>Sphaerotilaceae</taxon>
        <taxon>Roseateles</taxon>
    </lineage>
</organism>
<gene>
    <name evidence="12" type="primary">gspG</name>
    <name evidence="12" type="ORF">QRD43_13215</name>
</gene>
<evidence type="ECO:0000256" key="3">
    <source>
        <dbReference type="ARBA" id="ARBA00020042"/>
    </source>
</evidence>
<dbReference type="InterPro" id="IPR013545">
    <property type="entry name" value="T2SS_protein-GspG_C"/>
</dbReference>
<comment type="subcellular location">
    <subcellularLocation>
        <location evidence="1">Cell inner membrane</location>
        <topology evidence="1">Single-pass membrane protein</topology>
    </subcellularLocation>
</comment>
<dbReference type="SUPFAM" id="SSF54523">
    <property type="entry name" value="Pili subunits"/>
    <property type="match status" value="1"/>
</dbReference>
<dbReference type="EMBL" id="JASVDS010000003">
    <property type="protein sequence ID" value="MDL5032868.1"/>
    <property type="molecule type" value="Genomic_DNA"/>
</dbReference>
<feature type="transmembrane region" description="Helical" evidence="10">
    <location>
        <begin position="17"/>
        <end position="36"/>
    </location>
</feature>
<keyword evidence="6" id="KW-0997">Cell inner membrane</keyword>
<reference evidence="12 13" key="1">
    <citation type="submission" date="2023-06" db="EMBL/GenBank/DDBJ databases">
        <title>Pelomonas sp. APW6 16S ribosomal RNA gene genome sequencing and assembly.</title>
        <authorList>
            <person name="Woo H."/>
        </authorList>
    </citation>
    <scope>NUCLEOTIDE SEQUENCE [LARGE SCALE GENOMIC DNA]</scope>
    <source>
        <strain evidence="12 13">APW6</strain>
    </source>
</reference>
<evidence type="ECO:0000256" key="10">
    <source>
        <dbReference type="SAM" id="Phobius"/>
    </source>
</evidence>
<evidence type="ECO:0000259" key="11">
    <source>
        <dbReference type="Pfam" id="PF08334"/>
    </source>
</evidence>
<comment type="similarity">
    <text evidence="2">Belongs to the GSP G family.</text>
</comment>
<evidence type="ECO:0000256" key="2">
    <source>
        <dbReference type="ARBA" id="ARBA00009984"/>
    </source>
</evidence>